<feature type="domain" description="PH" evidence="3">
    <location>
        <begin position="2"/>
        <end position="96"/>
    </location>
</feature>
<dbReference type="Gene3D" id="2.30.29.30">
    <property type="entry name" value="Pleckstrin-homology domain (PH domain)/Phosphotyrosine-binding domain (PTB)"/>
    <property type="match status" value="1"/>
</dbReference>
<dbReference type="Pfam" id="PF00169">
    <property type="entry name" value="PH"/>
    <property type="match status" value="1"/>
</dbReference>
<dbReference type="Proteomes" id="UP001149090">
    <property type="component" value="Unassembled WGS sequence"/>
</dbReference>
<dbReference type="SUPFAM" id="SSF50729">
    <property type="entry name" value="PH domain-like"/>
    <property type="match status" value="1"/>
</dbReference>
<keyword evidence="1" id="KW-0677">Repeat</keyword>
<dbReference type="OrthoDB" id="1854502at2759"/>
<keyword evidence="5" id="KW-1185">Reference proteome</keyword>
<proteinExistence type="predicted"/>
<dbReference type="AlphaFoldDB" id="A0A9Q0L8Q2"/>
<gene>
    <name evidence="4" type="ORF">M0811_12260</name>
</gene>
<evidence type="ECO:0000313" key="4">
    <source>
        <dbReference type="EMBL" id="KAJ5068402.1"/>
    </source>
</evidence>
<sequence>METLKSGWMLMKKKQSNSYKNQHFFVLEEGVLYFYKNETTTKPLGSISLSQSQIKVKNTPNNTEFQIITEKKIFFFQTNSSEKQLEWITALNSQSKLKKLNYILDRLSYNIIEAENRLASLQIQMFLEGKETEDIDENKSQFEQIQTEDPLLSLFIQSELKIQKKNQKNFLENENQNENENLDQNLDKISIQKIDENLNEIFN</sequence>
<feature type="coiled-coil region" evidence="2">
    <location>
        <begin position="161"/>
        <end position="192"/>
    </location>
</feature>
<keyword evidence="2" id="KW-0175">Coiled coil</keyword>
<dbReference type="PROSITE" id="PS50003">
    <property type="entry name" value="PH_DOMAIN"/>
    <property type="match status" value="1"/>
</dbReference>
<comment type="caution">
    <text evidence="4">The sequence shown here is derived from an EMBL/GenBank/DDBJ whole genome shotgun (WGS) entry which is preliminary data.</text>
</comment>
<dbReference type="PANTHER" id="PTHR22903:SF8">
    <property type="entry name" value="MAX-1A"/>
    <property type="match status" value="1"/>
</dbReference>
<dbReference type="PANTHER" id="PTHR22903">
    <property type="entry name" value="PLEKHH PROTEIN"/>
    <property type="match status" value="1"/>
</dbReference>
<evidence type="ECO:0000256" key="2">
    <source>
        <dbReference type="SAM" id="Coils"/>
    </source>
</evidence>
<evidence type="ECO:0000259" key="3">
    <source>
        <dbReference type="PROSITE" id="PS50003"/>
    </source>
</evidence>
<dbReference type="InterPro" id="IPR011993">
    <property type="entry name" value="PH-like_dom_sf"/>
</dbReference>
<dbReference type="InterPro" id="IPR001849">
    <property type="entry name" value="PH_domain"/>
</dbReference>
<organism evidence="4 5">
    <name type="scientific">Anaeramoeba ignava</name>
    <name type="common">Anaerobic marine amoeba</name>
    <dbReference type="NCBI Taxonomy" id="1746090"/>
    <lineage>
        <taxon>Eukaryota</taxon>
        <taxon>Metamonada</taxon>
        <taxon>Anaeramoebidae</taxon>
        <taxon>Anaeramoeba</taxon>
    </lineage>
</organism>
<name>A0A9Q0L8Q2_ANAIG</name>
<accession>A0A9Q0L8Q2</accession>
<evidence type="ECO:0000256" key="1">
    <source>
        <dbReference type="ARBA" id="ARBA00022737"/>
    </source>
</evidence>
<evidence type="ECO:0000313" key="5">
    <source>
        <dbReference type="Proteomes" id="UP001149090"/>
    </source>
</evidence>
<reference evidence="4" key="1">
    <citation type="submission" date="2022-10" db="EMBL/GenBank/DDBJ databases">
        <title>Novel sulphate-reducing endosymbionts in the free-living metamonad Anaeramoeba.</title>
        <authorList>
            <person name="Jerlstrom-Hultqvist J."/>
            <person name="Cepicka I."/>
            <person name="Gallot-Lavallee L."/>
            <person name="Salas-Leiva D."/>
            <person name="Curtis B.A."/>
            <person name="Zahonova K."/>
            <person name="Pipaliya S."/>
            <person name="Dacks J."/>
            <person name="Roger A.J."/>
        </authorList>
    </citation>
    <scope>NUCLEOTIDE SEQUENCE</scope>
    <source>
        <strain evidence="4">BMAN</strain>
    </source>
</reference>
<dbReference type="EMBL" id="JAPDFW010000115">
    <property type="protein sequence ID" value="KAJ5068402.1"/>
    <property type="molecule type" value="Genomic_DNA"/>
</dbReference>
<dbReference type="SMART" id="SM00233">
    <property type="entry name" value="PH"/>
    <property type="match status" value="1"/>
</dbReference>
<protein>
    <submittedName>
        <fullName evidence="4">Dual adapter for phosphotyrosine and 3-phosphotyrosine and 3-phosphoinositide</fullName>
    </submittedName>
</protein>